<comment type="caution">
    <text evidence="6">The sequence shown here is derived from an EMBL/GenBank/DDBJ whole genome shotgun (WGS) entry which is preliminary data.</text>
</comment>
<evidence type="ECO:0000313" key="6">
    <source>
        <dbReference type="EMBL" id="KAL3835738.1"/>
    </source>
</evidence>
<keyword evidence="3" id="KW-0597">Phosphoprotein</keyword>
<accession>A0ABD3THB6</accession>
<comment type="subcellular location">
    <subcellularLocation>
        <location evidence="1">Cytoplasm</location>
    </subcellularLocation>
</comment>
<evidence type="ECO:0000256" key="2">
    <source>
        <dbReference type="ARBA" id="ARBA00022490"/>
    </source>
</evidence>
<dbReference type="PROSITE" id="PS50020">
    <property type="entry name" value="WW_DOMAIN_2"/>
    <property type="match status" value="1"/>
</dbReference>
<keyword evidence="2" id="KW-0963">Cytoplasm</keyword>
<dbReference type="InterPro" id="IPR051105">
    <property type="entry name" value="WWC/KIBRA_Hippo_Reg"/>
</dbReference>
<feature type="compositionally biased region" description="Polar residues" evidence="4">
    <location>
        <begin position="131"/>
        <end position="142"/>
    </location>
</feature>
<dbReference type="AlphaFoldDB" id="A0ABD3THB6"/>
<dbReference type="PANTHER" id="PTHR14791:SF29">
    <property type="entry name" value="PROTEIN KIBRA"/>
    <property type="match status" value="1"/>
</dbReference>
<evidence type="ECO:0000313" key="7">
    <source>
        <dbReference type="Proteomes" id="UP001634393"/>
    </source>
</evidence>
<dbReference type="InterPro" id="IPR001202">
    <property type="entry name" value="WW_dom"/>
</dbReference>
<dbReference type="SUPFAM" id="SSF51045">
    <property type="entry name" value="WW domain"/>
    <property type="match status" value="1"/>
</dbReference>
<dbReference type="InterPro" id="IPR036020">
    <property type="entry name" value="WW_dom_sf"/>
</dbReference>
<feature type="region of interest" description="Disordered" evidence="4">
    <location>
        <begin position="109"/>
        <end position="156"/>
    </location>
</feature>
<dbReference type="Gene3D" id="2.20.70.10">
    <property type="match status" value="1"/>
</dbReference>
<keyword evidence="7" id="KW-1185">Reference proteome</keyword>
<proteinExistence type="predicted"/>
<evidence type="ECO:0000259" key="5">
    <source>
        <dbReference type="PROSITE" id="PS50020"/>
    </source>
</evidence>
<reference evidence="6 7" key="1">
    <citation type="submission" date="2024-12" db="EMBL/GenBank/DDBJ databases">
        <title>The unique morphological basis and parallel evolutionary history of personate flowers in Penstemon.</title>
        <authorList>
            <person name="Depatie T.H."/>
            <person name="Wessinger C.A."/>
        </authorList>
    </citation>
    <scope>NUCLEOTIDE SEQUENCE [LARGE SCALE GENOMIC DNA]</scope>
    <source>
        <strain evidence="6">WTNN_2</strain>
        <tissue evidence="6">Leaf</tissue>
    </source>
</reference>
<evidence type="ECO:0000256" key="1">
    <source>
        <dbReference type="ARBA" id="ARBA00004496"/>
    </source>
</evidence>
<gene>
    <name evidence="6" type="ORF">ACJIZ3_010474</name>
</gene>
<evidence type="ECO:0000256" key="3">
    <source>
        <dbReference type="ARBA" id="ARBA00022553"/>
    </source>
</evidence>
<dbReference type="PANTHER" id="PTHR14791">
    <property type="entry name" value="BOMB/KIRA PROTEINS"/>
    <property type="match status" value="1"/>
</dbReference>
<feature type="compositionally biased region" description="Low complexity" evidence="4">
    <location>
        <begin position="109"/>
        <end position="126"/>
    </location>
</feature>
<dbReference type="GO" id="GO:0005737">
    <property type="term" value="C:cytoplasm"/>
    <property type="evidence" value="ECO:0007669"/>
    <property type="project" value="UniProtKB-SubCell"/>
</dbReference>
<dbReference type="Proteomes" id="UP001634393">
    <property type="component" value="Unassembled WGS sequence"/>
</dbReference>
<protein>
    <recommendedName>
        <fullName evidence="5">WW domain-containing protein</fullName>
    </recommendedName>
</protein>
<evidence type="ECO:0000256" key="4">
    <source>
        <dbReference type="SAM" id="MobiDB-lite"/>
    </source>
</evidence>
<feature type="region of interest" description="Disordered" evidence="4">
    <location>
        <begin position="22"/>
        <end position="48"/>
    </location>
</feature>
<organism evidence="6 7">
    <name type="scientific">Penstemon smallii</name>
    <dbReference type="NCBI Taxonomy" id="265156"/>
    <lineage>
        <taxon>Eukaryota</taxon>
        <taxon>Viridiplantae</taxon>
        <taxon>Streptophyta</taxon>
        <taxon>Embryophyta</taxon>
        <taxon>Tracheophyta</taxon>
        <taxon>Spermatophyta</taxon>
        <taxon>Magnoliopsida</taxon>
        <taxon>eudicotyledons</taxon>
        <taxon>Gunneridae</taxon>
        <taxon>Pentapetalae</taxon>
        <taxon>asterids</taxon>
        <taxon>lamiids</taxon>
        <taxon>Lamiales</taxon>
        <taxon>Plantaginaceae</taxon>
        <taxon>Cheloneae</taxon>
        <taxon>Penstemon</taxon>
    </lineage>
</organism>
<dbReference type="EMBL" id="JBJXBP010000004">
    <property type="protein sequence ID" value="KAL3835738.1"/>
    <property type="molecule type" value="Genomic_DNA"/>
</dbReference>
<sequence>MATPNMATITASLERSFQNCSLNHQQISSSNRGGGGAAPPESPENQSLDATPTLELYSQAPLPYYWEQCLDLKTSEIYYINWRTGMKAKEDPRTTAGCSGDYYSEDGGSGSGSSSYDSEGSCSESCPPFSRDQQQWSGNSNNNEEKSTGNDNEIYNYNDSAENGGNVLVVGGCKSCLMYYMVPKQLQICPKCCGQLLHFDRSI</sequence>
<name>A0ABD3THB6_9LAMI</name>
<feature type="domain" description="WW" evidence="5">
    <location>
        <begin position="60"/>
        <end position="94"/>
    </location>
</feature>
<feature type="compositionally biased region" description="Polar residues" evidence="4">
    <location>
        <begin position="22"/>
        <end position="31"/>
    </location>
</feature>